<sequence length="212" mass="22304">MADILGTDGTDIVFGTRRSDEVVTLGGDDFVATGRGQDFVSGGEGEDILASGRSADVVKGGFGDDIINGGRGSDVMTGGHGDDEFIWAVTDVTNGATDVIVDFASVDKNGKGVDGISFLGAFGFNIQIDSIDVGDFGGEEMNGEDLRNNSTDDVVLTVSSTDFFGRVIATQEIVLLDAWRRDSIDALEDMFADLGFDGEIGEYVEAPTYDLV</sequence>
<dbReference type="InterPro" id="IPR001343">
    <property type="entry name" value="Hemolysn_Ca-bd"/>
</dbReference>
<protein>
    <recommendedName>
        <fullName evidence="3">Hemolysin-type calcium-binding repeat-containing protein</fullName>
    </recommendedName>
</protein>
<dbReference type="SUPFAM" id="SSF51120">
    <property type="entry name" value="beta-Roll"/>
    <property type="match status" value="1"/>
</dbReference>
<accession>A0ABQ4NP23</accession>
<evidence type="ECO:0008006" key="3">
    <source>
        <dbReference type="Google" id="ProtNLM"/>
    </source>
</evidence>
<organism evidence="1 2">
    <name type="scientific">Jannaschia pagri</name>
    <dbReference type="NCBI Taxonomy" id="2829797"/>
    <lineage>
        <taxon>Bacteria</taxon>
        <taxon>Pseudomonadati</taxon>
        <taxon>Pseudomonadota</taxon>
        <taxon>Alphaproteobacteria</taxon>
        <taxon>Rhodobacterales</taxon>
        <taxon>Roseobacteraceae</taxon>
        <taxon>Jannaschia</taxon>
    </lineage>
</organism>
<gene>
    <name evidence="1" type="ORF">JANAI62_27680</name>
</gene>
<dbReference type="PRINTS" id="PR00313">
    <property type="entry name" value="CABNDNGRPT"/>
</dbReference>
<evidence type="ECO:0000313" key="1">
    <source>
        <dbReference type="EMBL" id="GIT96145.1"/>
    </source>
</evidence>
<dbReference type="Gene3D" id="2.150.10.10">
    <property type="entry name" value="Serralysin-like metalloprotease, C-terminal"/>
    <property type="match status" value="1"/>
</dbReference>
<dbReference type="InterPro" id="IPR011049">
    <property type="entry name" value="Serralysin-like_metalloprot_C"/>
</dbReference>
<comment type="caution">
    <text evidence="1">The sequence shown here is derived from an EMBL/GenBank/DDBJ whole genome shotgun (WGS) entry which is preliminary data.</text>
</comment>
<dbReference type="Pfam" id="PF00353">
    <property type="entry name" value="HemolysinCabind"/>
    <property type="match status" value="2"/>
</dbReference>
<dbReference type="RefSeq" id="WP_220749651.1">
    <property type="nucleotide sequence ID" value="NZ_BPFH01000005.1"/>
</dbReference>
<dbReference type="Proteomes" id="UP000786693">
    <property type="component" value="Unassembled WGS sequence"/>
</dbReference>
<evidence type="ECO:0000313" key="2">
    <source>
        <dbReference type="Proteomes" id="UP000786693"/>
    </source>
</evidence>
<keyword evidence="2" id="KW-1185">Reference proteome</keyword>
<dbReference type="EMBL" id="BPFH01000005">
    <property type="protein sequence ID" value="GIT96145.1"/>
    <property type="molecule type" value="Genomic_DNA"/>
</dbReference>
<reference evidence="1 2" key="1">
    <citation type="submission" date="2021-05" db="EMBL/GenBank/DDBJ databases">
        <title>Bacteria Genome sequencing.</title>
        <authorList>
            <person name="Takabe Y."/>
            <person name="Nakajima Y."/>
            <person name="Suzuki S."/>
            <person name="Shiozaki T."/>
        </authorList>
    </citation>
    <scope>NUCLEOTIDE SEQUENCE [LARGE SCALE GENOMIC DNA]</scope>
    <source>
        <strain evidence="1 2">AI_62</strain>
    </source>
</reference>
<name>A0ABQ4NP23_9RHOB</name>
<proteinExistence type="predicted"/>